<keyword evidence="4 6" id="KW-1133">Transmembrane helix</keyword>
<dbReference type="GO" id="GO:0020037">
    <property type="term" value="F:heme binding"/>
    <property type="evidence" value="ECO:0007669"/>
    <property type="project" value="TreeGrafter"/>
</dbReference>
<keyword evidence="5 6" id="KW-0472">Membrane</keyword>
<evidence type="ECO:0000313" key="9">
    <source>
        <dbReference type="Proteomes" id="UP000076959"/>
    </source>
</evidence>
<evidence type="ECO:0000313" key="8">
    <source>
        <dbReference type="EMBL" id="OAF02979.1"/>
    </source>
</evidence>
<dbReference type="PANTHER" id="PTHR30485">
    <property type="entry name" value="NI/FE-HYDROGENASE 1 B-TYPE CYTOCHROME SUBUNIT"/>
    <property type="match status" value="1"/>
</dbReference>
<evidence type="ECO:0000256" key="1">
    <source>
        <dbReference type="ARBA" id="ARBA00004651"/>
    </source>
</evidence>
<comment type="caution">
    <text evidence="8">The sequence shown here is derived from an EMBL/GenBank/DDBJ whole genome shotgun (WGS) entry which is preliminary data.</text>
</comment>
<dbReference type="AlphaFoldDB" id="A0A176YEI5"/>
<reference evidence="8 9" key="1">
    <citation type="submission" date="2016-03" db="EMBL/GenBank/DDBJ databases">
        <title>Draft Genome Sequence of the Strain BR 10245 (Bradyrhizobium sp.) isolated from nodules of Centrolobium paraense.</title>
        <authorList>
            <person name="Simoes-Araujo J.L.Sr."/>
            <person name="Barauna A.C."/>
            <person name="Silva K."/>
            <person name="Zilli J.E."/>
        </authorList>
    </citation>
    <scope>NUCLEOTIDE SEQUENCE [LARGE SCALE GENOMIC DNA]</scope>
    <source>
        <strain evidence="8 9">BR 10245</strain>
    </source>
</reference>
<dbReference type="InterPro" id="IPR011577">
    <property type="entry name" value="Cyt_b561_bac/Ni-Hgenase"/>
</dbReference>
<organism evidence="8 9">
    <name type="scientific">Bradyrhizobium centrolobii</name>
    <dbReference type="NCBI Taxonomy" id="1505087"/>
    <lineage>
        <taxon>Bacteria</taxon>
        <taxon>Pseudomonadati</taxon>
        <taxon>Pseudomonadota</taxon>
        <taxon>Alphaproteobacteria</taxon>
        <taxon>Hyphomicrobiales</taxon>
        <taxon>Nitrobacteraceae</taxon>
        <taxon>Bradyrhizobium</taxon>
    </lineage>
</organism>
<dbReference type="STRING" id="1505087.AYJ54_25635"/>
<evidence type="ECO:0000256" key="5">
    <source>
        <dbReference type="ARBA" id="ARBA00023136"/>
    </source>
</evidence>
<evidence type="ECO:0000256" key="2">
    <source>
        <dbReference type="ARBA" id="ARBA00022475"/>
    </source>
</evidence>
<keyword evidence="2" id="KW-1003">Cell membrane</keyword>
<keyword evidence="3 6" id="KW-0812">Transmembrane</keyword>
<evidence type="ECO:0000256" key="6">
    <source>
        <dbReference type="SAM" id="Phobius"/>
    </source>
</evidence>
<dbReference type="Pfam" id="PF01292">
    <property type="entry name" value="Ni_hydr_CYTB"/>
    <property type="match status" value="1"/>
</dbReference>
<name>A0A176YEI5_9BRAD</name>
<dbReference type="EMBL" id="LUUB01000092">
    <property type="protein sequence ID" value="OAF02979.1"/>
    <property type="molecule type" value="Genomic_DNA"/>
</dbReference>
<feature type="domain" description="Cytochrome b561 bacterial/Ni-hydrogenase" evidence="7">
    <location>
        <begin position="128"/>
        <end position="283"/>
    </location>
</feature>
<proteinExistence type="predicted"/>
<feature type="transmembrane region" description="Helical" evidence="6">
    <location>
        <begin position="26"/>
        <end position="46"/>
    </location>
</feature>
<keyword evidence="9" id="KW-1185">Reference proteome</keyword>
<dbReference type="InterPro" id="IPR051542">
    <property type="entry name" value="Hydrogenase_cytochrome"/>
</dbReference>
<dbReference type="Gene3D" id="1.20.950.20">
    <property type="entry name" value="Transmembrane di-heme cytochromes, Chain C"/>
    <property type="match status" value="2"/>
</dbReference>
<sequence length="297" mass="33339">MQWTLADLKDTKRTQLFYRQSVWTRVTHWVWAVTLFFMVTSGLQIFNAHPILYLGQQSGFGDKQYLGPQAGHGNKQFNNTILDIHAERHEGGIVGVTSILGHDFDTTGLLGMSGSKDQPIYQAFPEWATIPSYFDLATGRVIHFFFAWILVPTWCVWLCASVINGHLWHDIVPKLSDLRLLPGDIISHLRLEFPRKRSYNVLQKLSYAAILILVIPGMILTGLTMSPGVDSAWPWLLDVFGGRQTARLLHFCGMLVIVLFFVVHIVMVIAAGPINEMRSMITGWYRGDDPEAAGGGA</sequence>
<feature type="transmembrane region" description="Helical" evidence="6">
    <location>
        <begin position="248"/>
        <end position="271"/>
    </location>
</feature>
<dbReference type="PANTHER" id="PTHR30485:SF1">
    <property type="entry name" value="CYTOCHROME YDHU-RELATED"/>
    <property type="match status" value="1"/>
</dbReference>
<feature type="transmembrane region" description="Helical" evidence="6">
    <location>
        <begin position="205"/>
        <end position="228"/>
    </location>
</feature>
<dbReference type="GO" id="GO:0009055">
    <property type="term" value="F:electron transfer activity"/>
    <property type="evidence" value="ECO:0007669"/>
    <property type="project" value="InterPro"/>
</dbReference>
<dbReference type="SUPFAM" id="SSF81342">
    <property type="entry name" value="Transmembrane di-heme cytochromes"/>
    <property type="match status" value="1"/>
</dbReference>
<dbReference type="GO" id="GO:0005886">
    <property type="term" value="C:plasma membrane"/>
    <property type="evidence" value="ECO:0007669"/>
    <property type="project" value="UniProtKB-SubCell"/>
</dbReference>
<gene>
    <name evidence="8" type="ORF">AYJ54_25635</name>
</gene>
<evidence type="ECO:0000256" key="4">
    <source>
        <dbReference type="ARBA" id="ARBA00022989"/>
    </source>
</evidence>
<protein>
    <recommendedName>
        <fullName evidence="7">Cytochrome b561 bacterial/Ni-hydrogenase domain-containing protein</fullName>
    </recommendedName>
</protein>
<dbReference type="GO" id="GO:0022904">
    <property type="term" value="P:respiratory electron transport chain"/>
    <property type="evidence" value="ECO:0007669"/>
    <property type="project" value="InterPro"/>
</dbReference>
<evidence type="ECO:0000256" key="3">
    <source>
        <dbReference type="ARBA" id="ARBA00022692"/>
    </source>
</evidence>
<accession>A0A176YEI5</accession>
<comment type="subcellular location">
    <subcellularLocation>
        <location evidence="1">Cell membrane</location>
        <topology evidence="1">Multi-pass membrane protein</topology>
    </subcellularLocation>
</comment>
<dbReference type="InterPro" id="IPR016174">
    <property type="entry name" value="Di-haem_cyt_TM"/>
</dbReference>
<dbReference type="Proteomes" id="UP000076959">
    <property type="component" value="Unassembled WGS sequence"/>
</dbReference>
<evidence type="ECO:0000259" key="7">
    <source>
        <dbReference type="Pfam" id="PF01292"/>
    </source>
</evidence>
<feature type="transmembrane region" description="Helical" evidence="6">
    <location>
        <begin position="141"/>
        <end position="163"/>
    </location>
</feature>